<feature type="region of interest" description="Disordered" evidence="1">
    <location>
        <begin position="1"/>
        <end position="92"/>
    </location>
</feature>
<name>A0A9P4RBL8_9PLEO</name>
<evidence type="ECO:0000313" key="3">
    <source>
        <dbReference type="Proteomes" id="UP000799444"/>
    </source>
</evidence>
<feature type="compositionally biased region" description="Polar residues" evidence="1">
    <location>
        <begin position="20"/>
        <end position="47"/>
    </location>
</feature>
<dbReference type="AlphaFoldDB" id="A0A9P4RBL8"/>
<gene>
    <name evidence="2" type="ORF">EJ04DRAFT_482666</name>
</gene>
<dbReference type="EMBL" id="ML996100">
    <property type="protein sequence ID" value="KAF2740531.1"/>
    <property type="molecule type" value="Genomic_DNA"/>
</dbReference>
<reference evidence="2" key="1">
    <citation type="journal article" date="2020" name="Stud. Mycol.">
        <title>101 Dothideomycetes genomes: a test case for predicting lifestyles and emergence of pathogens.</title>
        <authorList>
            <person name="Haridas S."/>
            <person name="Albert R."/>
            <person name="Binder M."/>
            <person name="Bloem J."/>
            <person name="Labutti K."/>
            <person name="Salamov A."/>
            <person name="Andreopoulos B."/>
            <person name="Baker S."/>
            <person name="Barry K."/>
            <person name="Bills G."/>
            <person name="Bluhm B."/>
            <person name="Cannon C."/>
            <person name="Castanera R."/>
            <person name="Culley D."/>
            <person name="Daum C."/>
            <person name="Ezra D."/>
            <person name="Gonzalez J."/>
            <person name="Henrissat B."/>
            <person name="Kuo A."/>
            <person name="Liang C."/>
            <person name="Lipzen A."/>
            <person name="Lutzoni F."/>
            <person name="Magnuson J."/>
            <person name="Mondo S."/>
            <person name="Nolan M."/>
            <person name="Ohm R."/>
            <person name="Pangilinan J."/>
            <person name="Park H.-J."/>
            <person name="Ramirez L."/>
            <person name="Alfaro M."/>
            <person name="Sun H."/>
            <person name="Tritt A."/>
            <person name="Yoshinaga Y."/>
            <person name="Zwiers L.-H."/>
            <person name="Turgeon B."/>
            <person name="Goodwin S."/>
            <person name="Spatafora J."/>
            <person name="Crous P."/>
            <person name="Grigoriev I."/>
        </authorList>
    </citation>
    <scope>NUCLEOTIDE SEQUENCE</scope>
    <source>
        <strain evidence="2">CBS 125425</strain>
    </source>
</reference>
<protein>
    <submittedName>
        <fullName evidence="2">Uncharacterized protein</fullName>
    </submittedName>
</protein>
<keyword evidence="3" id="KW-1185">Reference proteome</keyword>
<evidence type="ECO:0000256" key="1">
    <source>
        <dbReference type="SAM" id="MobiDB-lite"/>
    </source>
</evidence>
<comment type="caution">
    <text evidence="2">The sequence shown here is derived from an EMBL/GenBank/DDBJ whole genome shotgun (WGS) entry which is preliminary data.</text>
</comment>
<sequence length="174" mass="19463">MPPTRGSAISKSTTRHTPRKTQTAQRTQESDHISISSGTPPSSQYYTPTDPDSDSEPAATPAPSHHQDGLAGLMDRMVEEQRKRRSAHESLIQTSYTAEVNSTKQAMDKLFDEHEAQSAKAHEAQVARLKSLFREKARLEAAMQDRVEQMRRDYLAAAREVQAVAEYRAQQLGK</sequence>
<dbReference type="Proteomes" id="UP000799444">
    <property type="component" value="Unassembled WGS sequence"/>
</dbReference>
<proteinExistence type="predicted"/>
<organism evidence="2 3">
    <name type="scientific">Polyplosphaeria fusca</name>
    <dbReference type="NCBI Taxonomy" id="682080"/>
    <lineage>
        <taxon>Eukaryota</taxon>
        <taxon>Fungi</taxon>
        <taxon>Dikarya</taxon>
        <taxon>Ascomycota</taxon>
        <taxon>Pezizomycotina</taxon>
        <taxon>Dothideomycetes</taxon>
        <taxon>Pleosporomycetidae</taxon>
        <taxon>Pleosporales</taxon>
        <taxon>Tetraplosphaeriaceae</taxon>
        <taxon>Polyplosphaeria</taxon>
    </lineage>
</organism>
<accession>A0A9P4RBL8</accession>
<evidence type="ECO:0000313" key="2">
    <source>
        <dbReference type="EMBL" id="KAF2740531.1"/>
    </source>
</evidence>
<dbReference type="OrthoDB" id="3747906at2759"/>